<keyword evidence="4" id="KW-1185">Reference proteome</keyword>
<feature type="compositionally biased region" description="Polar residues" evidence="1">
    <location>
        <begin position="127"/>
        <end position="139"/>
    </location>
</feature>
<organism evidence="3 4">
    <name type="scientific">Aquilegia coerulea</name>
    <name type="common">Rocky mountain columbine</name>
    <dbReference type="NCBI Taxonomy" id="218851"/>
    <lineage>
        <taxon>Eukaryota</taxon>
        <taxon>Viridiplantae</taxon>
        <taxon>Streptophyta</taxon>
        <taxon>Embryophyta</taxon>
        <taxon>Tracheophyta</taxon>
        <taxon>Spermatophyta</taxon>
        <taxon>Magnoliopsida</taxon>
        <taxon>Ranunculales</taxon>
        <taxon>Ranunculaceae</taxon>
        <taxon>Thalictroideae</taxon>
        <taxon>Aquilegia</taxon>
    </lineage>
</organism>
<feature type="non-terminal residue" evidence="3">
    <location>
        <position position="1"/>
    </location>
</feature>
<protein>
    <submittedName>
        <fullName evidence="3">Uncharacterized protein</fullName>
    </submittedName>
</protein>
<evidence type="ECO:0000313" key="4">
    <source>
        <dbReference type="Proteomes" id="UP000230069"/>
    </source>
</evidence>
<keyword evidence="2" id="KW-0472">Membrane</keyword>
<accession>A0A2G5ELJ8</accession>
<dbReference type="OrthoDB" id="759910at2759"/>
<evidence type="ECO:0000256" key="1">
    <source>
        <dbReference type="SAM" id="MobiDB-lite"/>
    </source>
</evidence>
<dbReference type="PANTHER" id="PTHR34938:SF1">
    <property type="entry name" value="PROTEIN FERTILITY RESTORER RF2, MITOCHONDRIAL"/>
    <property type="match status" value="1"/>
</dbReference>
<sequence>LKKTVRCFFSSSARITVLLPSSIKLGFLCSFVLYISCSKASFTPIGKMSLLKSTVPMLAISADRPLGKTDVQHQGRIQLSGSRLVGPSIKVQPFQGRTFITHDTRLHARSVLLYSAARNVRCSAAEQTQTVTRESSTITIAPVQGKEKSPDLDDGGDGFPPRDDGDGGGGGGGGGGNWSGGFFFFGFLALLGLFKDQETEGSYKSDRRR</sequence>
<reference evidence="3 4" key="1">
    <citation type="submission" date="2017-09" db="EMBL/GenBank/DDBJ databases">
        <title>WGS assembly of Aquilegia coerulea Goldsmith.</title>
        <authorList>
            <person name="Hodges S."/>
            <person name="Kramer E."/>
            <person name="Nordborg M."/>
            <person name="Tomkins J."/>
            <person name="Borevitz J."/>
            <person name="Derieg N."/>
            <person name="Yan J."/>
            <person name="Mihaltcheva S."/>
            <person name="Hayes R.D."/>
            <person name="Rokhsar D."/>
        </authorList>
    </citation>
    <scope>NUCLEOTIDE SEQUENCE [LARGE SCALE GENOMIC DNA]</scope>
    <source>
        <strain evidence="4">cv. Goldsmith</strain>
    </source>
</reference>
<evidence type="ECO:0000313" key="3">
    <source>
        <dbReference type="EMBL" id="PIA56600.1"/>
    </source>
</evidence>
<dbReference type="GO" id="GO:0009658">
    <property type="term" value="P:chloroplast organization"/>
    <property type="evidence" value="ECO:0007669"/>
    <property type="project" value="TreeGrafter"/>
</dbReference>
<dbReference type="GO" id="GO:0009507">
    <property type="term" value="C:chloroplast"/>
    <property type="evidence" value="ECO:0007669"/>
    <property type="project" value="TreeGrafter"/>
</dbReference>
<evidence type="ECO:0000256" key="2">
    <source>
        <dbReference type="SAM" id="Phobius"/>
    </source>
</evidence>
<dbReference type="EMBL" id="KZ305024">
    <property type="protein sequence ID" value="PIA56600.1"/>
    <property type="molecule type" value="Genomic_DNA"/>
</dbReference>
<gene>
    <name evidence="3" type="ORF">AQUCO_00700742v1</name>
</gene>
<dbReference type="InterPro" id="IPR040299">
    <property type="entry name" value="RF2K-like"/>
</dbReference>
<keyword evidence="2" id="KW-0812">Transmembrane</keyword>
<dbReference type="GO" id="GO:0010027">
    <property type="term" value="P:thylakoid membrane organization"/>
    <property type="evidence" value="ECO:0007669"/>
    <property type="project" value="TreeGrafter"/>
</dbReference>
<keyword evidence="2" id="KW-1133">Transmembrane helix</keyword>
<name>A0A2G5ELJ8_AQUCA</name>
<dbReference type="PANTHER" id="PTHR34938">
    <property type="entry name" value="PROTEIN FERTILITY RESTORER RF2, MITOCHONDRIAL"/>
    <property type="match status" value="1"/>
</dbReference>
<proteinExistence type="predicted"/>
<feature type="transmembrane region" description="Helical" evidence="2">
    <location>
        <begin position="12"/>
        <end position="35"/>
    </location>
</feature>
<dbReference type="Proteomes" id="UP000230069">
    <property type="component" value="Unassembled WGS sequence"/>
</dbReference>
<feature type="region of interest" description="Disordered" evidence="1">
    <location>
        <begin position="127"/>
        <end position="174"/>
    </location>
</feature>
<dbReference type="AlphaFoldDB" id="A0A2G5ELJ8"/>